<dbReference type="InterPro" id="IPR027469">
    <property type="entry name" value="Cation_efflux_TMD_sf"/>
</dbReference>
<dbReference type="KEGG" id="haby:HLVA_08710"/>
<proteinExistence type="inferred from homology"/>
<feature type="transmembrane region" description="Helical" evidence="7">
    <location>
        <begin position="287"/>
        <end position="315"/>
    </location>
</feature>
<keyword evidence="10" id="KW-1185">Reference proteome</keyword>
<dbReference type="Pfam" id="PF01545">
    <property type="entry name" value="Cation_efflux"/>
    <property type="match status" value="1"/>
</dbReference>
<feature type="transmembrane region" description="Helical" evidence="7">
    <location>
        <begin position="235"/>
        <end position="256"/>
    </location>
</feature>
<dbReference type="GO" id="GO:0008324">
    <property type="term" value="F:monoatomic cation transmembrane transporter activity"/>
    <property type="evidence" value="ECO:0007669"/>
    <property type="project" value="InterPro"/>
</dbReference>
<dbReference type="SUPFAM" id="SSF160240">
    <property type="entry name" value="Cation efflux protein cytoplasmic domain-like"/>
    <property type="match status" value="1"/>
</dbReference>
<keyword evidence="3" id="KW-0813">Transport</keyword>
<dbReference type="InterPro" id="IPR000182">
    <property type="entry name" value="GNAT_dom"/>
</dbReference>
<dbReference type="Gene3D" id="3.40.630.30">
    <property type="match status" value="1"/>
</dbReference>
<evidence type="ECO:0000259" key="8">
    <source>
        <dbReference type="PROSITE" id="PS51186"/>
    </source>
</evidence>
<protein>
    <recommendedName>
        <fullName evidence="8">N-acetyltransferase domain-containing protein</fullName>
    </recommendedName>
</protein>
<accession>A0AAU9DFX4</accession>
<evidence type="ECO:0000313" key="9">
    <source>
        <dbReference type="EMBL" id="BDU50302.1"/>
    </source>
</evidence>
<feature type="transmembrane region" description="Helical" evidence="7">
    <location>
        <begin position="134"/>
        <end position="157"/>
    </location>
</feature>
<dbReference type="AlphaFoldDB" id="A0AAU9DFX4"/>
<dbReference type="InterPro" id="IPR050291">
    <property type="entry name" value="CDF_Transporter"/>
</dbReference>
<evidence type="ECO:0000256" key="5">
    <source>
        <dbReference type="ARBA" id="ARBA00022989"/>
    </source>
</evidence>
<dbReference type="CDD" id="cd04301">
    <property type="entry name" value="NAT_SF"/>
    <property type="match status" value="1"/>
</dbReference>
<dbReference type="Proteomes" id="UP001321582">
    <property type="component" value="Chromosome"/>
</dbReference>
<evidence type="ECO:0000256" key="4">
    <source>
        <dbReference type="ARBA" id="ARBA00022692"/>
    </source>
</evidence>
<gene>
    <name evidence="9" type="ORF">HLVA_08710</name>
</gene>
<dbReference type="SUPFAM" id="SSF55729">
    <property type="entry name" value="Acyl-CoA N-acyltransferases (Nat)"/>
    <property type="match status" value="1"/>
</dbReference>
<dbReference type="InterPro" id="IPR016181">
    <property type="entry name" value="Acyl_CoA_acyltransferase"/>
</dbReference>
<comment type="similarity">
    <text evidence="2">Belongs to the cation diffusion facilitator (CDF) transporter (TC 2.A.4) family.</text>
</comment>
<dbReference type="GO" id="GO:0016020">
    <property type="term" value="C:membrane"/>
    <property type="evidence" value="ECO:0007669"/>
    <property type="project" value="UniProtKB-SubCell"/>
</dbReference>
<dbReference type="PANTHER" id="PTHR43840">
    <property type="entry name" value="MITOCHONDRIAL METAL TRANSPORTER 1-RELATED"/>
    <property type="match status" value="1"/>
</dbReference>
<evidence type="ECO:0000256" key="2">
    <source>
        <dbReference type="ARBA" id="ARBA00008114"/>
    </source>
</evidence>
<keyword evidence="4 7" id="KW-0812">Transmembrane</keyword>
<dbReference type="GO" id="GO:0016747">
    <property type="term" value="F:acyltransferase activity, transferring groups other than amino-acyl groups"/>
    <property type="evidence" value="ECO:0007669"/>
    <property type="project" value="InterPro"/>
</dbReference>
<feature type="transmembrane region" description="Helical" evidence="7">
    <location>
        <begin position="163"/>
        <end position="184"/>
    </location>
</feature>
<dbReference type="NCBIfam" id="TIGR01297">
    <property type="entry name" value="CDF"/>
    <property type="match status" value="1"/>
</dbReference>
<dbReference type="Gene3D" id="1.20.1510.10">
    <property type="entry name" value="Cation efflux protein transmembrane domain"/>
    <property type="match status" value="1"/>
</dbReference>
<dbReference type="Pfam" id="PF16916">
    <property type="entry name" value="ZT_dimer"/>
    <property type="match status" value="1"/>
</dbReference>
<evidence type="ECO:0000256" key="7">
    <source>
        <dbReference type="SAM" id="Phobius"/>
    </source>
</evidence>
<dbReference type="InterPro" id="IPR002524">
    <property type="entry name" value="Cation_efflux"/>
</dbReference>
<evidence type="ECO:0000256" key="3">
    <source>
        <dbReference type="ARBA" id="ARBA00022448"/>
    </source>
</evidence>
<dbReference type="Gene3D" id="3.30.70.1350">
    <property type="entry name" value="Cation efflux protein, cytoplasmic domain"/>
    <property type="match status" value="1"/>
</dbReference>
<organism evidence="9 10">
    <name type="scientific">Haliovirga abyssi</name>
    <dbReference type="NCBI Taxonomy" id="2996794"/>
    <lineage>
        <taxon>Bacteria</taxon>
        <taxon>Fusobacteriati</taxon>
        <taxon>Fusobacteriota</taxon>
        <taxon>Fusobacteriia</taxon>
        <taxon>Fusobacteriales</taxon>
        <taxon>Haliovirgaceae</taxon>
        <taxon>Haliovirga</taxon>
    </lineage>
</organism>
<dbReference type="InterPro" id="IPR036837">
    <property type="entry name" value="Cation_efflux_CTD_sf"/>
</dbReference>
<feature type="transmembrane region" description="Helical" evidence="7">
    <location>
        <begin position="205"/>
        <end position="223"/>
    </location>
</feature>
<dbReference type="InterPro" id="IPR027470">
    <property type="entry name" value="Cation_efflux_CTD"/>
</dbReference>
<comment type="subcellular location">
    <subcellularLocation>
        <location evidence="1">Membrane</location>
        <topology evidence="1">Multi-pass membrane protein</topology>
    </subcellularLocation>
</comment>
<dbReference type="EMBL" id="AP027059">
    <property type="protein sequence ID" value="BDU50302.1"/>
    <property type="molecule type" value="Genomic_DNA"/>
</dbReference>
<evidence type="ECO:0000256" key="6">
    <source>
        <dbReference type="ARBA" id="ARBA00023136"/>
    </source>
</evidence>
<dbReference type="Pfam" id="PF13673">
    <property type="entry name" value="Acetyltransf_10"/>
    <property type="match status" value="1"/>
</dbReference>
<name>A0AAU9DFX4_9FUSO</name>
<sequence>MQKFKKICEKEIGDFIKKIKNTDKNLEEFRMDNCEYFLFFEDDNPIAYAIIGKESDEYFLYDFFVKKEERFRNVGTNFMKNIFEELSKNNVDEFYLKSWGNNKYFFLRNGFIEENGKIFIKDLMMSKKRQKEGMFGTIVSIVVNIFLSILKIMFGIIGKSHGLIADGIHSFSDVITSVVILFTLKIASKPADNEHPYGHGQAESIAGNMVGVILIITAVQLIIENIKYLVVGKDKTVPEGITIIIVVIAIIIKFILYKYKMNMAIKLNNDAILADAKDHKSDVISSIGVLVGILLAIKFSPIFDILTGILVAILIGREGIEVVIHTSNKIMDEQEKKFISSIEEIVENTAKVYNIHNIFMKRSGDKVYLAFHMRVNENMSVTESHFIVDEVMIKIKNKYKFVEDIIIHVDPLREKI</sequence>
<keyword evidence="6 7" id="KW-0472">Membrane</keyword>
<dbReference type="InterPro" id="IPR058533">
    <property type="entry name" value="Cation_efflux_TM"/>
</dbReference>
<dbReference type="SUPFAM" id="SSF161111">
    <property type="entry name" value="Cation efflux protein transmembrane domain-like"/>
    <property type="match status" value="1"/>
</dbReference>
<dbReference type="RefSeq" id="WP_307905234.1">
    <property type="nucleotide sequence ID" value="NZ_AP027059.1"/>
</dbReference>
<dbReference type="PANTHER" id="PTHR43840:SF15">
    <property type="entry name" value="MITOCHONDRIAL METAL TRANSPORTER 1-RELATED"/>
    <property type="match status" value="1"/>
</dbReference>
<feature type="domain" description="N-acetyltransferase" evidence="8">
    <location>
        <begin position="1"/>
        <end position="130"/>
    </location>
</feature>
<evidence type="ECO:0000313" key="10">
    <source>
        <dbReference type="Proteomes" id="UP001321582"/>
    </source>
</evidence>
<evidence type="ECO:0000256" key="1">
    <source>
        <dbReference type="ARBA" id="ARBA00004141"/>
    </source>
</evidence>
<dbReference type="PROSITE" id="PS51186">
    <property type="entry name" value="GNAT"/>
    <property type="match status" value="1"/>
</dbReference>
<reference evidence="9 10" key="1">
    <citation type="submission" date="2022-11" db="EMBL/GenBank/DDBJ databases">
        <title>Haliovirga abyssi gen. nov., sp. nov., a mesophilic fermentative bacterium isolated from the Iheya North hydrothermal field and the proposal of Haliovirgaceae fam. nov.</title>
        <authorList>
            <person name="Miyazaki U."/>
            <person name="Tame A."/>
            <person name="Miyazaki J."/>
            <person name="Takai K."/>
            <person name="Sawayama S."/>
            <person name="Kitajima M."/>
            <person name="Okamoto A."/>
            <person name="Nakagawa S."/>
        </authorList>
    </citation>
    <scope>NUCLEOTIDE SEQUENCE [LARGE SCALE GENOMIC DNA]</scope>
    <source>
        <strain evidence="9 10">IC12</strain>
    </source>
</reference>
<dbReference type="FunFam" id="1.20.1510.10:FF:000006">
    <property type="entry name" value="Divalent cation efflux transporter"/>
    <property type="match status" value="1"/>
</dbReference>
<keyword evidence="5 7" id="KW-1133">Transmembrane helix</keyword>